<organism evidence="5 6">
    <name type="scientific">Planctobacterium marinum</name>
    <dbReference type="NCBI Taxonomy" id="1631968"/>
    <lineage>
        <taxon>Bacteria</taxon>
        <taxon>Pseudomonadati</taxon>
        <taxon>Pseudomonadota</taxon>
        <taxon>Gammaproteobacteria</taxon>
        <taxon>Alteromonadales</taxon>
        <taxon>Alteromonadaceae</taxon>
        <taxon>Planctobacterium</taxon>
    </lineage>
</organism>
<keyword evidence="6" id="KW-1185">Reference proteome</keyword>
<keyword evidence="1" id="KW-0805">Transcription regulation</keyword>
<dbReference type="SUPFAM" id="SSF46689">
    <property type="entry name" value="Homeodomain-like"/>
    <property type="match status" value="2"/>
</dbReference>
<dbReference type="SUPFAM" id="SSF51215">
    <property type="entry name" value="Regulatory protein AraC"/>
    <property type="match status" value="1"/>
</dbReference>
<sequence length="314" mass="35166">MASAIVNFVLLVNQDLLHACLTFINARNTVAQTSSKEQANYRFVKELDNLPLLSARFKKQCFSRHAHEGYCIGVIEQGAQRFYRSGGNHIASENCIILVNADQIHDGQTATDCGWQYKAIYPVDSMLSNVLGNFSNKGALPLFKEPVVSDRLLAQQFRQFFNLATASDNCLEVQTSYFHVISELIAKHASGVINPIHAYSDKKSARQVCEYIMANLAESISTETLSAITGLNPYYLIRSFQKTMGLPPHAWQNQQRLLKATELLKSGLSATESGIAVGFNDQSHFNRHFLRMWGTTPGRFQKAWRDNTSISHLS</sequence>
<dbReference type="Pfam" id="PF02311">
    <property type="entry name" value="AraC_binding"/>
    <property type="match status" value="1"/>
</dbReference>
<dbReference type="PROSITE" id="PS01124">
    <property type="entry name" value="HTH_ARAC_FAMILY_2"/>
    <property type="match status" value="1"/>
</dbReference>
<feature type="domain" description="HTH araC/xylS-type" evidence="4">
    <location>
        <begin position="206"/>
        <end position="303"/>
    </location>
</feature>
<evidence type="ECO:0000256" key="2">
    <source>
        <dbReference type="ARBA" id="ARBA00023125"/>
    </source>
</evidence>
<evidence type="ECO:0000259" key="4">
    <source>
        <dbReference type="PROSITE" id="PS01124"/>
    </source>
</evidence>
<dbReference type="PANTHER" id="PTHR46796:SF2">
    <property type="entry name" value="TRANSCRIPTIONAL REGULATORY PROTEIN"/>
    <property type="match status" value="1"/>
</dbReference>
<dbReference type="KEGG" id="pmaw:MACH26_16450"/>
<evidence type="ECO:0000256" key="3">
    <source>
        <dbReference type="ARBA" id="ARBA00023163"/>
    </source>
</evidence>
<dbReference type="Pfam" id="PF12833">
    <property type="entry name" value="HTH_18"/>
    <property type="match status" value="1"/>
</dbReference>
<evidence type="ECO:0000256" key="1">
    <source>
        <dbReference type="ARBA" id="ARBA00023015"/>
    </source>
</evidence>
<keyword evidence="3" id="KW-0804">Transcription</keyword>
<dbReference type="GO" id="GO:0003700">
    <property type="term" value="F:DNA-binding transcription factor activity"/>
    <property type="evidence" value="ECO:0007669"/>
    <property type="project" value="InterPro"/>
</dbReference>
<keyword evidence="2" id="KW-0238">DNA-binding</keyword>
<dbReference type="InterPro" id="IPR018060">
    <property type="entry name" value="HTH_AraC"/>
</dbReference>
<dbReference type="EMBL" id="AP027272">
    <property type="protein sequence ID" value="BDX06124.1"/>
    <property type="molecule type" value="Genomic_DNA"/>
</dbReference>
<accession>A0AA48KS51</accession>
<reference evidence="5" key="1">
    <citation type="submission" date="2023-01" db="EMBL/GenBank/DDBJ databases">
        <title>Complete genome sequence of Planctobacterium marinum strain Dej080120_11.</title>
        <authorList>
            <person name="Ueki S."/>
            <person name="Maruyama F."/>
        </authorList>
    </citation>
    <scope>NUCLEOTIDE SEQUENCE</scope>
    <source>
        <strain evidence="5">Dej080120_11</strain>
    </source>
</reference>
<dbReference type="InterPro" id="IPR037923">
    <property type="entry name" value="HTH-like"/>
</dbReference>
<gene>
    <name evidence="5" type="primary">altA</name>
    <name evidence="5" type="ORF">MACH26_16450</name>
</gene>
<proteinExistence type="predicted"/>
<dbReference type="Gene3D" id="1.10.10.60">
    <property type="entry name" value="Homeodomain-like"/>
    <property type="match status" value="1"/>
</dbReference>
<dbReference type="InterPro" id="IPR009057">
    <property type="entry name" value="Homeodomain-like_sf"/>
</dbReference>
<evidence type="ECO:0000313" key="6">
    <source>
        <dbReference type="Proteomes" id="UP001333710"/>
    </source>
</evidence>
<protein>
    <submittedName>
        <fullName evidence="5">AraC family transcriptional regulator</fullName>
    </submittedName>
</protein>
<evidence type="ECO:0000313" key="5">
    <source>
        <dbReference type="EMBL" id="BDX06124.1"/>
    </source>
</evidence>
<dbReference type="InterPro" id="IPR003313">
    <property type="entry name" value="AraC-bd"/>
</dbReference>
<dbReference type="PANTHER" id="PTHR46796">
    <property type="entry name" value="HTH-TYPE TRANSCRIPTIONAL ACTIVATOR RHAS-RELATED"/>
    <property type="match status" value="1"/>
</dbReference>
<dbReference type="RefSeq" id="WP_338292160.1">
    <property type="nucleotide sequence ID" value="NZ_AP027272.1"/>
</dbReference>
<dbReference type="SMART" id="SM00342">
    <property type="entry name" value="HTH_ARAC"/>
    <property type="match status" value="1"/>
</dbReference>
<dbReference type="AlphaFoldDB" id="A0AA48KS51"/>
<name>A0AA48KS51_9ALTE</name>
<dbReference type="GO" id="GO:0043565">
    <property type="term" value="F:sequence-specific DNA binding"/>
    <property type="evidence" value="ECO:0007669"/>
    <property type="project" value="InterPro"/>
</dbReference>
<dbReference type="InterPro" id="IPR050204">
    <property type="entry name" value="AraC_XylS_family_regulators"/>
</dbReference>
<dbReference type="Proteomes" id="UP001333710">
    <property type="component" value="Chromosome"/>
</dbReference>